<feature type="region of interest" description="Disordered" evidence="1">
    <location>
        <begin position="342"/>
        <end position="363"/>
    </location>
</feature>
<keyword evidence="3" id="KW-1185">Reference proteome</keyword>
<gene>
    <name evidence="2" type="ORF">FNH13_18770</name>
</gene>
<dbReference type="RefSeq" id="WP_143784841.1">
    <property type="nucleotide sequence ID" value="NZ_CP041616.1"/>
</dbReference>
<dbReference type="Proteomes" id="UP000315395">
    <property type="component" value="Chromosome"/>
</dbReference>
<accession>A0A516GF28</accession>
<dbReference type="EMBL" id="CP041616">
    <property type="protein sequence ID" value="QDO90115.1"/>
    <property type="molecule type" value="Genomic_DNA"/>
</dbReference>
<protein>
    <submittedName>
        <fullName evidence="2">Type IV toxin-antitoxin system AbiEi family antitoxin domain-containing protein</fullName>
    </submittedName>
</protein>
<feature type="region of interest" description="Disordered" evidence="1">
    <location>
        <begin position="270"/>
        <end position="297"/>
    </location>
</feature>
<feature type="compositionally biased region" description="Low complexity" evidence="1">
    <location>
        <begin position="343"/>
        <end position="363"/>
    </location>
</feature>
<organism evidence="2 3">
    <name type="scientific">Ornithinimicrobium ciconiae</name>
    <dbReference type="NCBI Taxonomy" id="2594265"/>
    <lineage>
        <taxon>Bacteria</taxon>
        <taxon>Bacillati</taxon>
        <taxon>Actinomycetota</taxon>
        <taxon>Actinomycetes</taxon>
        <taxon>Micrococcales</taxon>
        <taxon>Ornithinimicrobiaceae</taxon>
        <taxon>Ornithinimicrobium</taxon>
    </lineage>
</organism>
<dbReference type="KEGG" id="orz:FNH13_18770"/>
<name>A0A516GF28_9MICO</name>
<evidence type="ECO:0000313" key="3">
    <source>
        <dbReference type="Proteomes" id="UP000315395"/>
    </source>
</evidence>
<evidence type="ECO:0000313" key="2">
    <source>
        <dbReference type="EMBL" id="QDO90115.1"/>
    </source>
</evidence>
<dbReference type="AlphaFoldDB" id="A0A516GF28"/>
<reference evidence="2 3" key="1">
    <citation type="submission" date="2019-07" db="EMBL/GenBank/DDBJ databases">
        <title>complete genome sequencing of Ornithinimicrobium sp. H23M54.</title>
        <authorList>
            <person name="Bae J.-W."/>
            <person name="Lee S.-Y."/>
        </authorList>
    </citation>
    <scope>NUCLEOTIDE SEQUENCE [LARGE SCALE GENOMIC DNA]</scope>
    <source>
        <strain evidence="2 3">H23M54</strain>
    </source>
</reference>
<proteinExistence type="predicted"/>
<evidence type="ECO:0000256" key="1">
    <source>
        <dbReference type="SAM" id="MobiDB-lite"/>
    </source>
</evidence>
<dbReference type="Gene3D" id="3.40.960.10">
    <property type="entry name" value="VSR Endonuclease"/>
    <property type="match status" value="1"/>
</dbReference>
<sequence>MQHIITAYLEGGGRGVITVAEARRLGCGPPVVRAMERSRLILRVARGVYVSAKEFNPPRDHPAAADVYALQRHRHLLRLDALLRSYGDKVAASHQSAVLAWGLPTQHASLERVHLIHVPTGRTARRFDAFTIHTCEVEDVVVTHQGRRVVTAALAVIGQAISVGVMPGVAAVDAALVKKLVTRPELSDMLQRLQRTPRLSLARTAVSLADGLAESPGETRLRLLLMKLGIMFLAQHWVCTDSGNYFRVDFYLPELGVVLEYDGTVKYGDGSSRPAWNTSGPDQDRGRSRAGRSQDAVSAGRQALVAEKAREDELRLTGFGVGRITAADLTGPRVEAVIKNARRQAQPRALRRPAAAPAWAESR</sequence>
<dbReference type="OrthoDB" id="5517693at2"/>